<dbReference type="AlphaFoldDB" id="A0A3A1P758"/>
<evidence type="ECO:0000313" key="1">
    <source>
        <dbReference type="EMBL" id="RIV84878.1"/>
    </source>
</evidence>
<organism evidence="1 2">
    <name type="scientific">Aurantiacibacter xanthus</name>
    <dbReference type="NCBI Taxonomy" id="1784712"/>
    <lineage>
        <taxon>Bacteria</taxon>
        <taxon>Pseudomonadati</taxon>
        <taxon>Pseudomonadota</taxon>
        <taxon>Alphaproteobacteria</taxon>
        <taxon>Sphingomonadales</taxon>
        <taxon>Erythrobacteraceae</taxon>
        <taxon>Aurantiacibacter</taxon>
    </lineage>
</organism>
<sequence length="158" mass="17964">MVITFHFGAAGHPVSWILHGVYGTAYGVALAAARTWHARMLEERQIKTPPGGQFVIAVNGDSVVRSDLLFEADYFCRHQEPDDCSWLCQFQGFPLAIPEQAKQVVTDELRRRLIDIGFLIPRAEWEARYPQQADLSRQFRALMQRDCTSPSNDRSNLT</sequence>
<dbReference type="Proteomes" id="UP000265366">
    <property type="component" value="Unassembled WGS sequence"/>
</dbReference>
<proteinExistence type="predicted"/>
<reference evidence="1 2" key="1">
    <citation type="submission" date="2018-08" db="EMBL/GenBank/DDBJ databases">
        <title>Erythrobacter zhengii sp.nov., a bacterium isolated from deep-sea sediment.</title>
        <authorList>
            <person name="Fang C."/>
            <person name="Wu Y.-H."/>
            <person name="Sun C."/>
            <person name="Wang H."/>
            <person name="Cheng H."/>
            <person name="Meng F.-X."/>
            <person name="Wang C.-S."/>
            <person name="Xu X.-W."/>
        </authorList>
    </citation>
    <scope>NUCLEOTIDE SEQUENCE [LARGE SCALE GENOMIC DNA]</scope>
    <source>
        <strain evidence="1 2">CCTCC AB 2015396</strain>
    </source>
</reference>
<evidence type="ECO:0000313" key="2">
    <source>
        <dbReference type="Proteomes" id="UP000265366"/>
    </source>
</evidence>
<dbReference type="EMBL" id="QXFM01000102">
    <property type="protein sequence ID" value="RIV84878.1"/>
    <property type="molecule type" value="Genomic_DNA"/>
</dbReference>
<keyword evidence="2" id="KW-1185">Reference proteome</keyword>
<dbReference type="RefSeq" id="WP_022684090.1">
    <property type="nucleotide sequence ID" value="NZ_QXFM01000102.1"/>
</dbReference>
<accession>A0A3A1P758</accession>
<protein>
    <submittedName>
        <fullName evidence="1">Uncharacterized protein</fullName>
    </submittedName>
</protein>
<comment type="caution">
    <text evidence="1">The sequence shown here is derived from an EMBL/GenBank/DDBJ whole genome shotgun (WGS) entry which is preliminary data.</text>
</comment>
<gene>
    <name evidence="1" type="ORF">D2V17_11460</name>
</gene>
<name>A0A3A1P758_9SPHN</name>
<dbReference type="OrthoDB" id="7470642at2"/>